<organism evidence="2 3">
    <name type="scientific">Mycobacterium tuberculosis</name>
    <dbReference type="NCBI Taxonomy" id="1773"/>
    <lineage>
        <taxon>Bacteria</taxon>
        <taxon>Bacillati</taxon>
        <taxon>Actinomycetota</taxon>
        <taxon>Actinomycetes</taxon>
        <taxon>Mycobacteriales</taxon>
        <taxon>Mycobacteriaceae</taxon>
        <taxon>Mycobacterium</taxon>
        <taxon>Mycobacterium tuberculosis complex</taxon>
    </lineage>
</organism>
<feature type="transmembrane region" description="Helical" evidence="1">
    <location>
        <begin position="22"/>
        <end position="41"/>
    </location>
</feature>
<sequence>MAVASFIGGSILVIRRIELDRFVALARTATAAAAIALSAIVAITSAWLAGCFLVVFVLAGCLGFRVDQG</sequence>
<keyword evidence="1" id="KW-0812">Transmembrane</keyword>
<dbReference type="AlphaFoldDB" id="A0ABD4Q4R9"/>
<evidence type="ECO:0008006" key="4">
    <source>
        <dbReference type="Google" id="ProtNLM"/>
    </source>
</evidence>
<evidence type="ECO:0000256" key="1">
    <source>
        <dbReference type="SAM" id="Phobius"/>
    </source>
</evidence>
<evidence type="ECO:0000313" key="2">
    <source>
        <dbReference type="EMBL" id="MBP0685614.1"/>
    </source>
</evidence>
<proteinExistence type="predicted"/>
<protein>
    <recommendedName>
        <fullName evidence="4">Integral membrane protein</fullName>
    </recommendedName>
</protein>
<keyword evidence="1" id="KW-1133">Transmembrane helix</keyword>
<name>A0ABD4Q4R9_MYCTX</name>
<gene>
    <name evidence="2" type="ORF">J8J21_21455</name>
</gene>
<feature type="transmembrane region" description="Helical" evidence="1">
    <location>
        <begin position="47"/>
        <end position="66"/>
    </location>
</feature>
<dbReference type="EMBL" id="JAGIZI010000327">
    <property type="protein sequence ID" value="MBP0685614.1"/>
    <property type="molecule type" value="Genomic_DNA"/>
</dbReference>
<evidence type="ECO:0000313" key="3">
    <source>
        <dbReference type="Proteomes" id="UP000671119"/>
    </source>
</evidence>
<comment type="caution">
    <text evidence="2">The sequence shown here is derived from an EMBL/GenBank/DDBJ whole genome shotgun (WGS) entry which is preliminary data.</text>
</comment>
<reference evidence="2 3" key="1">
    <citation type="submission" date="2021-03" db="EMBL/GenBank/DDBJ databases">
        <title>Whole Genome Sequencing of Mycobacterium tuberculosis clinical isolates from Arunachal Pradesh, India.</title>
        <authorList>
            <person name="Singh S."/>
            <person name="Mudliar S.R."/>
            <person name="Kulsum U."/>
            <person name="Rufai S.B."/>
            <person name="Singh P.K."/>
            <person name="Umpo M."/>
            <person name="Nyori M."/>
        </authorList>
    </citation>
    <scope>NUCLEOTIDE SEQUENCE [LARGE SCALE GENOMIC DNA]</scope>
    <source>
        <strain evidence="2 3">OMICS/BPL/0142/20/SP</strain>
    </source>
</reference>
<accession>A0ABD4Q4R9</accession>
<dbReference type="Proteomes" id="UP000671119">
    <property type="component" value="Unassembled WGS sequence"/>
</dbReference>
<feature type="non-terminal residue" evidence="2">
    <location>
        <position position="69"/>
    </location>
</feature>
<keyword evidence="1" id="KW-0472">Membrane</keyword>